<evidence type="ECO:0000259" key="12">
    <source>
        <dbReference type="Pfam" id="PF14988"/>
    </source>
</evidence>
<proteinExistence type="inferred from homology"/>
<keyword evidence="4" id="KW-0963">Cytoplasm</keyword>
<keyword evidence="14" id="KW-1185">Reference proteome</keyword>
<evidence type="ECO:0000256" key="5">
    <source>
        <dbReference type="ARBA" id="ARBA00023054"/>
    </source>
</evidence>
<comment type="similarity">
    <text evidence="2">Belongs to the BBOF1 family.</text>
</comment>
<reference evidence="13" key="1">
    <citation type="submission" date="2025-08" db="UniProtKB">
        <authorList>
            <consortium name="Ensembl"/>
        </authorList>
    </citation>
    <scope>IDENTIFICATION</scope>
</reference>
<dbReference type="Pfam" id="PF14988">
    <property type="entry name" value="DUF4515"/>
    <property type="match status" value="1"/>
</dbReference>
<dbReference type="PANTHER" id="PTHR14845">
    <property type="entry name" value="COILED-COIL DOMAIN-CONTAINING 166"/>
    <property type="match status" value="1"/>
</dbReference>
<reference evidence="13" key="2">
    <citation type="submission" date="2025-09" db="UniProtKB">
        <authorList>
            <consortium name="Ensembl"/>
        </authorList>
    </citation>
    <scope>IDENTIFICATION</scope>
</reference>
<feature type="domain" description="DUF4515" evidence="12">
    <location>
        <begin position="74"/>
        <end position="259"/>
    </location>
</feature>
<dbReference type="Ensembl" id="ENSSOCT00000014935.1">
    <property type="protein sequence ID" value="ENSSOCP00000014555.1"/>
    <property type="gene ID" value="ENSSOCG00000010957.1"/>
</dbReference>
<dbReference type="InterPro" id="IPR032777">
    <property type="entry name" value="DUF4515"/>
</dbReference>
<protein>
    <recommendedName>
        <fullName evidence="3">Basal body-orientation factor 1</fullName>
    </recommendedName>
    <alternativeName>
        <fullName evidence="9">Coiled-coil domain-containing protein 176</fullName>
    </alternativeName>
</protein>
<evidence type="ECO:0000313" key="14">
    <source>
        <dbReference type="Proteomes" id="UP000694551"/>
    </source>
</evidence>
<keyword evidence="6" id="KW-0969">Cilium</keyword>
<evidence type="ECO:0000256" key="4">
    <source>
        <dbReference type="ARBA" id="ARBA00022490"/>
    </source>
</evidence>
<evidence type="ECO:0000256" key="6">
    <source>
        <dbReference type="ARBA" id="ARBA00023069"/>
    </source>
</evidence>
<evidence type="ECO:0000256" key="3">
    <source>
        <dbReference type="ARBA" id="ARBA00015392"/>
    </source>
</evidence>
<keyword evidence="7" id="KW-0206">Cytoskeleton</keyword>
<evidence type="ECO:0000256" key="11">
    <source>
        <dbReference type="SAM" id="MobiDB-lite"/>
    </source>
</evidence>
<keyword evidence="5 10" id="KW-0175">Coiled coil</keyword>
<evidence type="ECO:0000256" key="7">
    <source>
        <dbReference type="ARBA" id="ARBA00023212"/>
    </source>
</evidence>
<dbReference type="AlphaFoldDB" id="A0A8D0FGL2"/>
<organism evidence="13 14">
    <name type="scientific">Strix occidentalis caurina</name>
    <name type="common">northern spotted owl</name>
    <dbReference type="NCBI Taxonomy" id="311401"/>
    <lineage>
        <taxon>Eukaryota</taxon>
        <taxon>Metazoa</taxon>
        <taxon>Chordata</taxon>
        <taxon>Craniata</taxon>
        <taxon>Vertebrata</taxon>
        <taxon>Euteleostomi</taxon>
        <taxon>Archelosauria</taxon>
        <taxon>Archosauria</taxon>
        <taxon>Dinosauria</taxon>
        <taxon>Saurischia</taxon>
        <taxon>Theropoda</taxon>
        <taxon>Coelurosauria</taxon>
        <taxon>Aves</taxon>
        <taxon>Neognathae</taxon>
        <taxon>Neoaves</taxon>
        <taxon>Telluraves</taxon>
        <taxon>Strigiformes</taxon>
        <taxon>Strigidae</taxon>
        <taxon>Strix</taxon>
    </lineage>
</organism>
<evidence type="ECO:0000256" key="10">
    <source>
        <dbReference type="SAM" id="Coils"/>
    </source>
</evidence>
<feature type="region of interest" description="Disordered" evidence="11">
    <location>
        <begin position="1"/>
        <end position="20"/>
    </location>
</feature>
<accession>A0A8D0FGL2</accession>
<evidence type="ECO:0000256" key="1">
    <source>
        <dbReference type="ARBA" id="ARBA00004120"/>
    </source>
</evidence>
<sequence length="456" mass="53269">SPSKSLRMGRAARASEERRDEVGAALWEARLAAAGASRAEYRQATRQLPRGTAELLWRQQEAGSGVLLYLDFSSQIKKLKQELIDLKQQAQEKKISDLQAHYYAPKIKELEEKFQQNVRKIGQIQLKLKLIKEFHREKAAIEKELEDSMEISNRRHQEVVVRLERRFLKGKKLTALKLGHWNIVFNMKKPRKVVIKDLGFCFPLSRQLNSTGREVFKENVHLRSAFAYQLKETMGLKKIKQKLEEDKTLLLKEKETSEGLIQKKMLQINCQKAQIVDLQRKVKKLEMALCHMPRESVRETQKTQHQAVIENQASMMEIKKLQQLLEMKDQEMNRVKKLAQSILNERTEVEMFFLDALEHVKQEIIRSRKHCKKKAQAAYYRKMMEACAGKEEFPKIKTFRSNINSTNSVYLLCCWEKIQFEKVDISELTWEQKECVLRLLFAKMNGAGLITPGLKL</sequence>
<dbReference type="PANTHER" id="PTHR14845:SF5">
    <property type="entry name" value="BASAL BODY-ORIENTATION FACTOR 1"/>
    <property type="match status" value="1"/>
</dbReference>
<evidence type="ECO:0000313" key="13">
    <source>
        <dbReference type="Ensembl" id="ENSSOCP00000014555.1"/>
    </source>
</evidence>
<comment type="subcellular location">
    <subcellularLocation>
        <location evidence="1">Cytoplasm</location>
        <location evidence="1">Cytoskeleton</location>
        <location evidence="1">Cilium basal body</location>
    </subcellularLocation>
</comment>
<feature type="coiled-coil region" evidence="10">
    <location>
        <begin position="261"/>
        <end position="288"/>
    </location>
</feature>
<dbReference type="Proteomes" id="UP000694551">
    <property type="component" value="Unplaced"/>
</dbReference>
<name>A0A8D0FGL2_STROC</name>
<evidence type="ECO:0000256" key="9">
    <source>
        <dbReference type="ARBA" id="ARBA00031573"/>
    </source>
</evidence>
<keyword evidence="8" id="KW-0966">Cell projection</keyword>
<feature type="coiled-coil region" evidence="10">
    <location>
        <begin position="69"/>
        <end position="151"/>
    </location>
</feature>
<evidence type="ECO:0000256" key="2">
    <source>
        <dbReference type="ARBA" id="ARBA00007508"/>
    </source>
</evidence>
<evidence type="ECO:0000256" key="8">
    <source>
        <dbReference type="ARBA" id="ARBA00023273"/>
    </source>
</evidence>